<dbReference type="SUPFAM" id="SSF81606">
    <property type="entry name" value="PP2C-like"/>
    <property type="match status" value="1"/>
</dbReference>
<dbReference type="FunFam" id="1.10.340.70:FF:000001">
    <property type="entry name" value="Retrovirus-related Pol polyprotein from transposon gypsy-like Protein"/>
    <property type="match status" value="1"/>
</dbReference>
<keyword evidence="9" id="KW-0479">Metal-binding</keyword>
<dbReference type="Gene3D" id="3.30.420.10">
    <property type="entry name" value="Ribonuclease H-like superfamily/Ribonuclease H"/>
    <property type="match status" value="1"/>
</dbReference>
<evidence type="ECO:0000256" key="2">
    <source>
        <dbReference type="ARBA" id="ARBA00001946"/>
    </source>
</evidence>
<comment type="similarity">
    <text evidence="4 22">Belongs to the PP2C family.</text>
</comment>
<evidence type="ECO:0000256" key="17">
    <source>
        <dbReference type="ARBA" id="ARBA00023288"/>
    </source>
</evidence>
<dbReference type="InterPro" id="IPR000222">
    <property type="entry name" value="PP2C_BS"/>
</dbReference>
<dbReference type="Gene3D" id="3.60.40.10">
    <property type="entry name" value="PPM-type phosphatase domain"/>
    <property type="match status" value="2"/>
</dbReference>
<feature type="region of interest" description="Disordered" evidence="23">
    <location>
        <begin position="843"/>
        <end position="869"/>
    </location>
</feature>
<dbReference type="GO" id="GO:0016020">
    <property type="term" value="C:membrane"/>
    <property type="evidence" value="ECO:0007669"/>
    <property type="project" value="UniProtKB-SubCell"/>
</dbReference>
<protein>
    <recommendedName>
        <fullName evidence="19">Gypsy retrotransposon integrase-like protein 1</fullName>
        <ecNumber evidence="5">3.1.3.16</ecNumber>
    </recommendedName>
    <alternativeName>
        <fullName evidence="20">Protein phosphatase 1G</fullName>
    </alternativeName>
</protein>
<keyword evidence="27" id="KW-1185">Reference proteome</keyword>
<feature type="compositionally biased region" description="Polar residues" evidence="23">
    <location>
        <begin position="571"/>
        <end position="583"/>
    </location>
</feature>
<dbReference type="GO" id="GO:0015074">
    <property type="term" value="P:DNA integration"/>
    <property type="evidence" value="ECO:0007669"/>
    <property type="project" value="InterPro"/>
</dbReference>
<dbReference type="InterPro" id="IPR036457">
    <property type="entry name" value="PPM-type-like_dom_sf"/>
</dbReference>
<keyword evidence="14" id="KW-0007">Acetylation</keyword>
<feature type="domain" description="PPM-type phosphatase" evidence="25">
    <location>
        <begin position="341"/>
        <end position="834"/>
    </location>
</feature>
<evidence type="ECO:0000256" key="13">
    <source>
        <dbReference type="ARBA" id="ARBA00022912"/>
    </source>
</evidence>
<evidence type="ECO:0000256" key="16">
    <source>
        <dbReference type="ARBA" id="ARBA00023211"/>
    </source>
</evidence>
<dbReference type="GO" id="GO:0004722">
    <property type="term" value="F:protein serine/threonine phosphatase activity"/>
    <property type="evidence" value="ECO:0007669"/>
    <property type="project" value="UniProtKB-EC"/>
</dbReference>
<dbReference type="FunFam" id="3.60.40.10:FF:000029">
    <property type="entry name" value="Protein phosphatase, Mg2+/Mn2+-dependent, 1G"/>
    <property type="match status" value="1"/>
</dbReference>
<sequence length="869" mass="95073">MELREAQEVDSTLGKVRGWLEAGQRPERSVVSAESPELKSYYSLYSSLVQCDGLLYRRWQAPGRGSDILQLLVPRALRPDVLRLVHGSVGAGHFGNNKTLHRLRGKFHWPGCRHDVELHVHCCDSCTAQKGPSQHSRAPLQQHLVGAPMERVGVDVLGPFPITDSGNRYILVALDYFTKWPEAFAIPDQSAATTAERLVEEMFTRFGAPAELHSSAGEQVWVYCPERKKGLSPKLRASWRGPGEVVERLSEVVYRIRMPGRGRLVVLHQDRLAPYRPLATPDAAEPVVSSDTALPSEPEPSDTPLSATGRPKRHRRPPGHLRDFDPNTVKSVADGGSKNMSYGYAAMQGWRVSMEDAHNCIQELDDETAMFAVYDGHGGEEVALYCSKYLPEIIKQQTAYKDGKLQKALEDAFLAIDSRMTVEEVIKELSQIAGRPQEEEVKDKVAAEDDVDNEEAALLHEEATMTIEDLLIRYGQNLNLVKNGKKPCTVAKKQSGESEERDSRSDKDINGETQCGSSSLENSSGKSKPDSVGGLKARACRSSGDSGSGSSTAEKAKGEVEAGGTGDAGPSCSSSAAQPQWGSKSKFFEDSDESEEGEEEEDSEEEDCSEEEEGDYSSGEEEEEEDEDEDEDEEDSDAEDEMCLPGMDGKEEPGSDSGTTAVVALIRGKQLIVANAGDSRCVVSERGKAVEMSYDHKPEDELELARIKHAGGKVTMDGRVNGGLNLSRAIGDHFYKRNKALPPEEQMISALPDVKVLALNEDHDFMVIACDGIWNVMSSQEVVDFVSKRIKADENGEVRALSSIVEELLDHCLAPDTSGDGTGCDNMTCIIITFSPHPCSTQAEGCKKRKPDQSCLEKNGSDSKKSKSE</sequence>
<evidence type="ECO:0000256" key="20">
    <source>
        <dbReference type="ARBA" id="ARBA00040767"/>
    </source>
</evidence>
<evidence type="ECO:0000256" key="5">
    <source>
        <dbReference type="ARBA" id="ARBA00013081"/>
    </source>
</evidence>
<dbReference type="AlphaFoldDB" id="A0A9Q1FSQ8"/>
<dbReference type="InterPro" id="IPR015655">
    <property type="entry name" value="PP2C"/>
</dbReference>
<dbReference type="Gene3D" id="1.10.340.70">
    <property type="match status" value="1"/>
</dbReference>
<comment type="cofactor">
    <cofactor evidence="2">
        <name>Mg(2+)</name>
        <dbReference type="ChEBI" id="CHEBI:18420"/>
    </cofactor>
</comment>
<evidence type="ECO:0000256" key="8">
    <source>
        <dbReference type="ARBA" id="ARBA00022707"/>
    </source>
</evidence>
<dbReference type="Proteomes" id="UP001152622">
    <property type="component" value="Chromosome 4"/>
</dbReference>
<dbReference type="SUPFAM" id="SSF53098">
    <property type="entry name" value="Ribonuclease H-like"/>
    <property type="match status" value="1"/>
</dbReference>
<feature type="region of interest" description="Disordered" evidence="23">
    <location>
        <begin position="489"/>
        <end position="658"/>
    </location>
</feature>
<accession>A0A9Q1FSQ8</accession>
<comment type="cofactor">
    <cofactor evidence="1">
        <name>Mn(2+)</name>
        <dbReference type="ChEBI" id="CHEBI:29035"/>
    </cofactor>
</comment>
<dbReference type="InterPro" id="IPR001584">
    <property type="entry name" value="Integrase_cat-core"/>
</dbReference>
<keyword evidence="17" id="KW-0449">Lipoprotein</keyword>
<evidence type="ECO:0000256" key="15">
    <source>
        <dbReference type="ARBA" id="ARBA00023136"/>
    </source>
</evidence>
<evidence type="ECO:0000256" key="10">
    <source>
        <dbReference type="ARBA" id="ARBA00022737"/>
    </source>
</evidence>
<dbReference type="EC" id="3.1.3.16" evidence="5"/>
<feature type="compositionally biased region" description="Acidic residues" evidence="23">
    <location>
        <begin position="590"/>
        <end position="642"/>
    </location>
</feature>
<keyword evidence="13 22" id="KW-0904">Protein phosphatase</keyword>
<dbReference type="CDD" id="cd00143">
    <property type="entry name" value="PP2Cc"/>
    <property type="match status" value="2"/>
</dbReference>
<comment type="subcellular location">
    <subcellularLocation>
        <location evidence="3">Membrane</location>
        <topology evidence="3">Lipid-anchor</topology>
    </subcellularLocation>
</comment>
<dbReference type="PROSITE" id="PS51746">
    <property type="entry name" value="PPM_2"/>
    <property type="match status" value="1"/>
</dbReference>
<name>A0A9Q1FSQ8_SYNKA</name>
<evidence type="ECO:0000313" key="26">
    <source>
        <dbReference type="EMBL" id="KAJ8364962.1"/>
    </source>
</evidence>
<feature type="compositionally biased region" description="Basic and acidic residues" evidence="23">
    <location>
        <begin position="494"/>
        <end position="510"/>
    </location>
</feature>
<evidence type="ECO:0000256" key="4">
    <source>
        <dbReference type="ARBA" id="ARBA00006702"/>
    </source>
</evidence>
<evidence type="ECO:0000256" key="3">
    <source>
        <dbReference type="ARBA" id="ARBA00004635"/>
    </source>
</evidence>
<dbReference type="SMART" id="SM00332">
    <property type="entry name" value="PP2Cc"/>
    <property type="match status" value="1"/>
</dbReference>
<keyword evidence="6" id="KW-0488">Methylation</keyword>
<dbReference type="PANTHER" id="PTHR13832">
    <property type="entry name" value="PROTEIN PHOSPHATASE 2C"/>
    <property type="match status" value="1"/>
</dbReference>
<keyword evidence="7" id="KW-0597">Phosphoprotein</keyword>
<dbReference type="OrthoDB" id="10264738at2759"/>
<keyword evidence="11 22" id="KW-0378">Hydrolase</keyword>
<dbReference type="FunFam" id="3.60.40.10:FF:000023">
    <property type="entry name" value="Protein phosphatase, Mg2+/Mn2+-dependent, 1G"/>
    <property type="match status" value="1"/>
</dbReference>
<dbReference type="Pfam" id="PF00481">
    <property type="entry name" value="PP2C"/>
    <property type="match status" value="2"/>
</dbReference>
<evidence type="ECO:0000256" key="22">
    <source>
        <dbReference type="RuleBase" id="RU003465"/>
    </source>
</evidence>
<dbReference type="PANTHER" id="PTHR13832:SF803">
    <property type="entry name" value="PROTEIN PHOSPHATASE 1G"/>
    <property type="match status" value="1"/>
</dbReference>
<evidence type="ECO:0000259" key="24">
    <source>
        <dbReference type="PROSITE" id="PS50994"/>
    </source>
</evidence>
<evidence type="ECO:0000256" key="6">
    <source>
        <dbReference type="ARBA" id="ARBA00022481"/>
    </source>
</evidence>
<dbReference type="Pfam" id="PF17921">
    <property type="entry name" value="Integrase_H2C2"/>
    <property type="match status" value="1"/>
</dbReference>
<gene>
    <name evidence="26" type="ORF">SKAU_G00137930</name>
</gene>
<evidence type="ECO:0000313" key="27">
    <source>
        <dbReference type="Proteomes" id="UP001152622"/>
    </source>
</evidence>
<keyword evidence="12" id="KW-0460">Magnesium</keyword>
<keyword evidence="15" id="KW-0472">Membrane</keyword>
<dbReference type="InterPro" id="IPR001932">
    <property type="entry name" value="PPM-type_phosphatase-like_dom"/>
</dbReference>
<dbReference type="InterPro" id="IPR054465">
    <property type="entry name" value="Integrase_p58-like_C"/>
</dbReference>
<dbReference type="GO" id="GO:0046872">
    <property type="term" value="F:metal ion binding"/>
    <property type="evidence" value="ECO:0007669"/>
    <property type="project" value="UniProtKB-KW"/>
</dbReference>
<comment type="caution">
    <text evidence="26">The sequence shown here is derived from an EMBL/GenBank/DDBJ whole genome shotgun (WGS) entry which is preliminary data.</text>
</comment>
<evidence type="ECO:0000256" key="19">
    <source>
        <dbReference type="ARBA" id="ARBA00039658"/>
    </source>
</evidence>
<evidence type="ECO:0000259" key="25">
    <source>
        <dbReference type="PROSITE" id="PS51746"/>
    </source>
</evidence>
<dbReference type="GO" id="GO:0003676">
    <property type="term" value="F:nucleic acid binding"/>
    <property type="evidence" value="ECO:0007669"/>
    <property type="project" value="InterPro"/>
</dbReference>
<dbReference type="InterPro" id="IPR036397">
    <property type="entry name" value="RNaseH_sf"/>
</dbReference>
<reference evidence="26" key="1">
    <citation type="journal article" date="2023" name="Science">
        <title>Genome structures resolve the early diversification of teleost fishes.</title>
        <authorList>
            <person name="Parey E."/>
            <person name="Louis A."/>
            <person name="Montfort J."/>
            <person name="Bouchez O."/>
            <person name="Roques C."/>
            <person name="Iampietro C."/>
            <person name="Lluch J."/>
            <person name="Castinel A."/>
            <person name="Donnadieu C."/>
            <person name="Desvignes T."/>
            <person name="Floi Bucao C."/>
            <person name="Jouanno E."/>
            <person name="Wen M."/>
            <person name="Mejri S."/>
            <person name="Dirks R."/>
            <person name="Jansen H."/>
            <person name="Henkel C."/>
            <person name="Chen W.J."/>
            <person name="Zahm M."/>
            <person name="Cabau C."/>
            <person name="Klopp C."/>
            <person name="Thompson A.W."/>
            <person name="Robinson-Rechavi M."/>
            <person name="Braasch I."/>
            <person name="Lecointre G."/>
            <person name="Bobe J."/>
            <person name="Postlethwait J.H."/>
            <person name="Berthelot C."/>
            <person name="Roest Crollius H."/>
            <person name="Guiguen Y."/>
        </authorList>
    </citation>
    <scope>NUCLEOTIDE SEQUENCE</scope>
    <source>
        <strain evidence="26">WJC10195</strain>
    </source>
</reference>
<evidence type="ECO:0000256" key="21">
    <source>
        <dbReference type="ARBA" id="ARBA00048832"/>
    </source>
</evidence>
<comment type="catalytic activity">
    <reaction evidence="21">
        <text>O-phospho-L-threonyl-[protein] + H2O = L-threonyl-[protein] + phosphate</text>
        <dbReference type="Rhea" id="RHEA:47004"/>
        <dbReference type="Rhea" id="RHEA-COMP:11060"/>
        <dbReference type="Rhea" id="RHEA-COMP:11605"/>
        <dbReference type="ChEBI" id="CHEBI:15377"/>
        <dbReference type="ChEBI" id="CHEBI:30013"/>
        <dbReference type="ChEBI" id="CHEBI:43474"/>
        <dbReference type="ChEBI" id="CHEBI:61977"/>
        <dbReference type="EC" id="3.1.3.16"/>
    </reaction>
    <physiologicalReaction direction="left-to-right" evidence="21">
        <dbReference type="Rhea" id="RHEA:47005"/>
    </physiologicalReaction>
</comment>
<keyword evidence="16" id="KW-0464">Manganese</keyword>
<dbReference type="GO" id="GO:0005654">
    <property type="term" value="C:nucleoplasm"/>
    <property type="evidence" value="ECO:0007669"/>
    <property type="project" value="TreeGrafter"/>
</dbReference>
<feature type="compositionally biased region" description="Low complexity" evidence="23">
    <location>
        <begin position="542"/>
        <end position="551"/>
    </location>
</feature>
<feature type="compositionally biased region" description="Basic and acidic residues" evidence="23">
    <location>
        <begin position="859"/>
        <end position="869"/>
    </location>
</feature>
<keyword evidence="10" id="KW-0677">Repeat</keyword>
<evidence type="ECO:0000256" key="23">
    <source>
        <dbReference type="SAM" id="MobiDB-lite"/>
    </source>
</evidence>
<dbReference type="GO" id="GO:0051726">
    <property type="term" value="P:regulation of cell cycle"/>
    <property type="evidence" value="ECO:0007669"/>
    <property type="project" value="UniProtKB-ARBA"/>
</dbReference>
<evidence type="ECO:0000256" key="1">
    <source>
        <dbReference type="ARBA" id="ARBA00001936"/>
    </source>
</evidence>
<dbReference type="InterPro" id="IPR012337">
    <property type="entry name" value="RNaseH-like_sf"/>
</dbReference>
<dbReference type="PROSITE" id="PS50994">
    <property type="entry name" value="INTEGRASE"/>
    <property type="match status" value="1"/>
</dbReference>
<evidence type="ECO:0000256" key="12">
    <source>
        <dbReference type="ARBA" id="ARBA00022842"/>
    </source>
</evidence>
<comment type="subunit">
    <text evidence="18">Interacts with NOL3; may dephosphorylate NOL3.</text>
</comment>
<evidence type="ECO:0000256" key="18">
    <source>
        <dbReference type="ARBA" id="ARBA00038798"/>
    </source>
</evidence>
<feature type="compositionally biased region" description="Low complexity" evidence="23">
    <location>
        <begin position="516"/>
        <end position="526"/>
    </location>
</feature>
<dbReference type="InterPro" id="IPR041588">
    <property type="entry name" value="Integrase_H2C2"/>
</dbReference>
<feature type="region of interest" description="Disordered" evidence="23">
    <location>
        <begin position="282"/>
        <end position="329"/>
    </location>
</feature>
<evidence type="ECO:0000256" key="9">
    <source>
        <dbReference type="ARBA" id="ARBA00022723"/>
    </source>
</evidence>
<proteinExistence type="inferred from homology"/>
<dbReference type="EMBL" id="JAINUF010000004">
    <property type="protein sequence ID" value="KAJ8364962.1"/>
    <property type="molecule type" value="Genomic_DNA"/>
</dbReference>
<evidence type="ECO:0000256" key="14">
    <source>
        <dbReference type="ARBA" id="ARBA00022990"/>
    </source>
</evidence>
<feature type="domain" description="Integrase catalytic" evidence="24">
    <location>
        <begin position="144"/>
        <end position="222"/>
    </location>
</feature>
<feature type="compositionally biased region" description="Basic residues" evidence="23">
    <location>
        <begin position="310"/>
        <end position="319"/>
    </location>
</feature>
<dbReference type="Pfam" id="PF22938">
    <property type="entry name" value="Integrase_p58_C"/>
    <property type="match status" value="1"/>
</dbReference>
<evidence type="ECO:0000256" key="7">
    <source>
        <dbReference type="ARBA" id="ARBA00022553"/>
    </source>
</evidence>
<organism evidence="26 27">
    <name type="scientific">Synaphobranchus kaupii</name>
    <name type="common">Kaup's arrowtooth eel</name>
    <dbReference type="NCBI Taxonomy" id="118154"/>
    <lineage>
        <taxon>Eukaryota</taxon>
        <taxon>Metazoa</taxon>
        <taxon>Chordata</taxon>
        <taxon>Craniata</taxon>
        <taxon>Vertebrata</taxon>
        <taxon>Euteleostomi</taxon>
        <taxon>Actinopterygii</taxon>
        <taxon>Neopterygii</taxon>
        <taxon>Teleostei</taxon>
        <taxon>Anguilliformes</taxon>
        <taxon>Synaphobranchidae</taxon>
        <taxon>Synaphobranchus</taxon>
    </lineage>
</organism>
<evidence type="ECO:0000256" key="11">
    <source>
        <dbReference type="ARBA" id="ARBA00022801"/>
    </source>
</evidence>
<keyword evidence="8" id="KW-0519">Myristate</keyword>
<dbReference type="PROSITE" id="PS01032">
    <property type="entry name" value="PPM_1"/>
    <property type="match status" value="1"/>
</dbReference>